<dbReference type="AlphaFoldDB" id="A0A3B0VHX0"/>
<name>A0A3B0VHX0_9ZZZZ</name>
<dbReference type="EMBL" id="UOEW01000365">
    <property type="protein sequence ID" value="VAW42521.1"/>
    <property type="molecule type" value="Genomic_DNA"/>
</dbReference>
<accession>A0A3B0VHX0</accession>
<evidence type="ECO:0008006" key="2">
    <source>
        <dbReference type="Google" id="ProtNLM"/>
    </source>
</evidence>
<organism evidence="1">
    <name type="scientific">hydrothermal vent metagenome</name>
    <dbReference type="NCBI Taxonomy" id="652676"/>
    <lineage>
        <taxon>unclassified sequences</taxon>
        <taxon>metagenomes</taxon>
        <taxon>ecological metagenomes</taxon>
    </lineage>
</organism>
<protein>
    <recommendedName>
        <fullName evidence="2">Mobile element protein</fullName>
    </recommendedName>
</protein>
<dbReference type="PANTHER" id="PTHR36455:SF1">
    <property type="entry name" value="BLR8292 PROTEIN"/>
    <property type="match status" value="1"/>
</dbReference>
<proteinExistence type="predicted"/>
<gene>
    <name evidence="1" type="ORF">MNBD_GAMMA01-243</name>
</gene>
<dbReference type="PANTHER" id="PTHR36455">
    <property type="match status" value="1"/>
</dbReference>
<dbReference type="Pfam" id="PF05717">
    <property type="entry name" value="TnpB_IS66"/>
    <property type="match status" value="1"/>
</dbReference>
<sequence>MLAFGGQQKIFLYGKSCDMRKGFNGLWGLVVEGMELNPLCGYWFVFINGNRTHVKILYWESDGIAIYYKRLEKGTFRRPSAQLNAPNSELSSEELYLILRGIDFEKTKKRKRLLSSKIVDY</sequence>
<evidence type="ECO:0000313" key="1">
    <source>
        <dbReference type="EMBL" id="VAW42521.1"/>
    </source>
</evidence>
<dbReference type="InterPro" id="IPR008878">
    <property type="entry name" value="Transposase_IS66_Orf2"/>
</dbReference>
<reference evidence="1" key="1">
    <citation type="submission" date="2018-06" db="EMBL/GenBank/DDBJ databases">
        <authorList>
            <person name="Zhirakovskaya E."/>
        </authorList>
    </citation>
    <scope>NUCLEOTIDE SEQUENCE</scope>
</reference>
<dbReference type="NCBIfam" id="NF033819">
    <property type="entry name" value="IS66_TnpB"/>
    <property type="match status" value="1"/>
</dbReference>